<evidence type="ECO:0000256" key="5">
    <source>
        <dbReference type="ARBA" id="ARBA00022777"/>
    </source>
</evidence>
<dbReference type="CDD" id="cd00082">
    <property type="entry name" value="HisKA"/>
    <property type="match status" value="1"/>
</dbReference>
<gene>
    <name evidence="10" type="ORF">FHS30_000525</name>
</gene>
<dbReference type="SMART" id="SM00388">
    <property type="entry name" value="HisKA"/>
    <property type="match status" value="1"/>
</dbReference>
<evidence type="ECO:0000259" key="8">
    <source>
        <dbReference type="PROSITE" id="PS50109"/>
    </source>
</evidence>
<dbReference type="SMART" id="SM00448">
    <property type="entry name" value="REC"/>
    <property type="match status" value="1"/>
</dbReference>
<dbReference type="SUPFAM" id="SSF52172">
    <property type="entry name" value="CheY-like"/>
    <property type="match status" value="1"/>
</dbReference>
<evidence type="ECO:0000256" key="6">
    <source>
        <dbReference type="PROSITE-ProRule" id="PRU00169"/>
    </source>
</evidence>
<dbReference type="PANTHER" id="PTHR43047:SF9">
    <property type="entry name" value="HISTIDINE KINASE"/>
    <property type="match status" value="1"/>
</dbReference>
<dbReference type="Gene3D" id="3.40.50.2300">
    <property type="match status" value="1"/>
</dbReference>
<keyword evidence="7" id="KW-0812">Transmembrane</keyword>
<feature type="transmembrane region" description="Helical" evidence="7">
    <location>
        <begin position="26"/>
        <end position="43"/>
    </location>
</feature>
<dbReference type="AlphaFoldDB" id="A0A839UL96"/>
<sequence>MDSAARQNNENITAELIRMLAQQSRITPAPMLAALAVIAFFAADSLPRWLWAGWFSIAAMLLIFRAQFLARLPEMTQFTQRQQLTLTLVITFFNGVMHGVPLLYFSAFTELERAVITMILMGTSSINVSTTAGYRPIAVAYTLPTLGMAAVIWGLHGWAARPDWTSLSVAVLIVLYLPLLISLAGNGFRIFESSYRERLVQSAVNTQLQNILEQAESASSAKTRFLASASHDLRQPIHALSLFGSALSKRPLDDESRDIVMHMETALKALASQLDSLLDISKLDAGVVNINRQTFNLLDMAERLQVEFGPAAEEKGLSIWLDCYVDVFVDTDELLFERILRNLLSNAIKYTDSGKIMLSINAEEDLVTVSVVDSGRGIPKAEQQRVFEEFYQLENPERDRRKGLGLGLAIVKRLVKLLDLKFSLYSVPSDGTRISLTLPISHECPQTAPDQPKAMASWETLRLLVVDDEMEVGLGMQALLETFGATVDVADSTASALELGLANRPDILLADFRLRGEDNGLETIRNLRAVYPKLPAILISGDTAPDRLREANEAGIKLLHKPVAAPILEDAIAEACNLQVMEN</sequence>
<dbReference type="EMBL" id="JACHXZ010000001">
    <property type="protein sequence ID" value="MBB3167349.1"/>
    <property type="molecule type" value="Genomic_DNA"/>
</dbReference>
<dbReference type="EC" id="2.7.13.3" evidence="2"/>
<dbReference type="InterPro" id="IPR036890">
    <property type="entry name" value="HATPase_C_sf"/>
</dbReference>
<dbReference type="InterPro" id="IPR005467">
    <property type="entry name" value="His_kinase_dom"/>
</dbReference>
<keyword evidence="7" id="KW-1133">Transmembrane helix</keyword>
<dbReference type="RefSeq" id="WP_183907992.1">
    <property type="nucleotide sequence ID" value="NZ_JACHXZ010000001.1"/>
</dbReference>
<dbReference type="Proteomes" id="UP000559987">
    <property type="component" value="Unassembled WGS sequence"/>
</dbReference>
<keyword evidence="5 10" id="KW-0418">Kinase</keyword>
<dbReference type="PROSITE" id="PS50110">
    <property type="entry name" value="RESPONSE_REGULATORY"/>
    <property type="match status" value="1"/>
</dbReference>
<evidence type="ECO:0000256" key="7">
    <source>
        <dbReference type="SAM" id="Phobius"/>
    </source>
</evidence>
<evidence type="ECO:0000256" key="1">
    <source>
        <dbReference type="ARBA" id="ARBA00000085"/>
    </source>
</evidence>
<evidence type="ECO:0000256" key="4">
    <source>
        <dbReference type="ARBA" id="ARBA00022679"/>
    </source>
</evidence>
<feature type="modified residue" description="4-aspartylphosphate" evidence="6">
    <location>
        <position position="511"/>
    </location>
</feature>
<keyword evidence="11" id="KW-1185">Reference proteome</keyword>
<evidence type="ECO:0000313" key="11">
    <source>
        <dbReference type="Proteomes" id="UP000559987"/>
    </source>
</evidence>
<dbReference type="PANTHER" id="PTHR43047">
    <property type="entry name" value="TWO-COMPONENT HISTIDINE PROTEIN KINASE"/>
    <property type="match status" value="1"/>
</dbReference>
<feature type="domain" description="Histidine kinase" evidence="8">
    <location>
        <begin position="228"/>
        <end position="442"/>
    </location>
</feature>
<feature type="transmembrane region" description="Helical" evidence="7">
    <location>
        <begin position="137"/>
        <end position="155"/>
    </location>
</feature>
<evidence type="ECO:0000256" key="2">
    <source>
        <dbReference type="ARBA" id="ARBA00012438"/>
    </source>
</evidence>
<organism evidence="10 11">
    <name type="scientific">Simiduia aestuariiviva</name>
    <dbReference type="NCBI Taxonomy" id="1510459"/>
    <lineage>
        <taxon>Bacteria</taxon>
        <taxon>Pseudomonadati</taxon>
        <taxon>Pseudomonadota</taxon>
        <taxon>Gammaproteobacteria</taxon>
        <taxon>Cellvibrionales</taxon>
        <taxon>Cellvibrionaceae</taxon>
        <taxon>Simiduia</taxon>
    </lineage>
</organism>
<feature type="domain" description="Response regulatory" evidence="9">
    <location>
        <begin position="462"/>
        <end position="576"/>
    </location>
</feature>
<name>A0A839UL96_9GAMM</name>
<dbReference type="Gene3D" id="3.30.565.10">
    <property type="entry name" value="Histidine kinase-like ATPase, C-terminal domain"/>
    <property type="match status" value="1"/>
</dbReference>
<dbReference type="InterPro" id="IPR011006">
    <property type="entry name" value="CheY-like_superfamily"/>
</dbReference>
<evidence type="ECO:0000313" key="10">
    <source>
        <dbReference type="EMBL" id="MBB3167349.1"/>
    </source>
</evidence>
<dbReference type="Pfam" id="PF00072">
    <property type="entry name" value="Response_reg"/>
    <property type="match status" value="1"/>
</dbReference>
<dbReference type="GO" id="GO:0009927">
    <property type="term" value="F:histidine phosphotransfer kinase activity"/>
    <property type="evidence" value="ECO:0007669"/>
    <property type="project" value="TreeGrafter"/>
</dbReference>
<dbReference type="InterPro" id="IPR003594">
    <property type="entry name" value="HATPase_dom"/>
</dbReference>
<feature type="transmembrane region" description="Helical" evidence="7">
    <location>
        <begin position="167"/>
        <end position="188"/>
    </location>
</feature>
<accession>A0A839UL96</accession>
<dbReference type="PROSITE" id="PS50109">
    <property type="entry name" value="HIS_KIN"/>
    <property type="match status" value="1"/>
</dbReference>
<feature type="transmembrane region" description="Helical" evidence="7">
    <location>
        <begin position="84"/>
        <end position="105"/>
    </location>
</feature>
<dbReference type="GO" id="GO:0000155">
    <property type="term" value="F:phosphorelay sensor kinase activity"/>
    <property type="evidence" value="ECO:0007669"/>
    <property type="project" value="InterPro"/>
</dbReference>
<protein>
    <recommendedName>
        <fullName evidence="2">histidine kinase</fullName>
        <ecNumber evidence="2">2.7.13.3</ecNumber>
    </recommendedName>
</protein>
<dbReference type="Gene3D" id="1.10.287.130">
    <property type="match status" value="1"/>
</dbReference>
<dbReference type="SUPFAM" id="SSF55874">
    <property type="entry name" value="ATPase domain of HSP90 chaperone/DNA topoisomerase II/histidine kinase"/>
    <property type="match status" value="1"/>
</dbReference>
<dbReference type="Pfam" id="PF00512">
    <property type="entry name" value="HisKA"/>
    <property type="match status" value="1"/>
</dbReference>
<evidence type="ECO:0000259" key="9">
    <source>
        <dbReference type="PROSITE" id="PS50110"/>
    </source>
</evidence>
<evidence type="ECO:0000256" key="3">
    <source>
        <dbReference type="ARBA" id="ARBA00022553"/>
    </source>
</evidence>
<dbReference type="InterPro" id="IPR001789">
    <property type="entry name" value="Sig_transdc_resp-reg_receiver"/>
</dbReference>
<dbReference type="InterPro" id="IPR036097">
    <property type="entry name" value="HisK_dim/P_sf"/>
</dbReference>
<dbReference type="SMART" id="SM00387">
    <property type="entry name" value="HATPase_c"/>
    <property type="match status" value="1"/>
</dbReference>
<reference evidence="10 11" key="1">
    <citation type="submission" date="2020-08" db="EMBL/GenBank/DDBJ databases">
        <title>Genomic Encyclopedia of Type Strains, Phase III (KMG-III): the genomes of soil and plant-associated and newly described type strains.</title>
        <authorList>
            <person name="Whitman W."/>
        </authorList>
    </citation>
    <scope>NUCLEOTIDE SEQUENCE [LARGE SCALE GENOMIC DNA]</scope>
    <source>
        <strain evidence="10 11">CECT 8571</strain>
    </source>
</reference>
<dbReference type="InterPro" id="IPR004358">
    <property type="entry name" value="Sig_transdc_His_kin-like_C"/>
</dbReference>
<dbReference type="InterPro" id="IPR003661">
    <property type="entry name" value="HisK_dim/P_dom"/>
</dbReference>
<comment type="catalytic activity">
    <reaction evidence="1">
        <text>ATP + protein L-histidine = ADP + protein N-phospho-L-histidine.</text>
        <dbReference type="EC" id="2.7.13.3"/>
    </reaction>
</comment>
<dbReference type="SUPFAM" id="SSF47384">
    <property type="entry name" value="Homodimeric domain of signal transducing histidine kinase"/>
    <property type="match status" value="1"/>
</dbReference>
<keyword evidence="7" id="KW-0472">Membrane</keyword>
<comment type="caution">
    <text evidence="10">The sequence shown here is derived from an EMBL/GenBank/DDBJ whole genome shotgun (WGS) entry which is preliminary data.</text>
</comment>
<dbReference type="Pfam" id="PF02518">
    <property type="entry name" value="HATPase_c"/>
    <property type="match status" value="1"/>
</dbReference>
<dbReference type="GO" id="GO:0005886">
    <property type="term" value="C:plasma membrane"/>
    <property type="evidence" value="ECO:0007669"/>
    <property type="project" value="TreeGrafter"/>
</dbReference>
<feature type="transmembrane region" description="Helical" evidence="7">
    <location>
        <begin position="49"/>
        <end position="72"/>
    </location>
</feature>
<proteinExistence type="predicted"/>
<dbReference type="CDD" id="cd00156">
    <property type="entry name" value="REC"/>
    <property type="match status" value="1"/>
</dbReference>
<keyword evidence="4" id="KW-0808">Transferase</keyword>
<keyword evidence="3 6" id="KW-0597">Phosphoprotein</keyword>
<dbReference type="PRINTS" id="PR00344">
    <property type="entry name" value="BCTRLSENSOR"/>
</dbReference>